<evidence type="ECO:0000313" key="3">
    <source>
        <dbReference type="Proteomes" id="UP000294257"/>
    </source>
</evidence>
<dbReference type="Pfam" id="PF14230">
    <property type="entry name" value="DUF4333"/>
    <property type="match status" value="1"/>
</dbReference>
<organism evidence="2 3">
    <name type="scientific">Herbihabitans rhizosphaerae</name>
    <dbReference type="NCBI Taxonomy" id="1872711"/>
    <lineage>
        <taxon>Bacteria</taxon>
        <taxon>Bacillati</taxon>
        <taxon>Actinomycetota</taxon>
        <taxon>Actinomycetes</taxon>
        <taxon>Pseudonocardiales</taxon>
        <taxon>Pseudonocardiaceae</taxon>
        <taxon>Herbihabitans</taxon>
    </lineage>
</organism>
<dbReference type="EMBL" id="SGWQ01000005">
    <property type="protein sequence ID" value="RZS37468.1"/>
    <property type="molecule type" value="Genomic_DNA"/>
</dbReference>
<keyword evidence="3" id="KW-1185">Reference proteome</keyword>
<dbReference type="RefSeq" id="WP_130344970.1">
    <property type="nucleotide sequence ID" value="NZ_SGWQ01000005.1"/>
</dbReference>
<dbReference type="Proteomes" id="UP000294257">
    <property type="component" value="Unassembled WGS sequence"/>
</dbReference>
<proteinExistence type="predicted"/>
<feature type="domain" description="DUF4333" evidence="1">
    <location>
        <begin position="38"/>
        <end position="104"/>
    </location>
</feature>
<dbReference type="OrthoDB" id="4564689at2"/>
<evidence type="ECO:0000313" key="2">
    <source>
        <dbReference type="EMBL" id="RZS37468.1"/>
    </source>
</evidence>
<comment type="caution">
    <text evidence="2">The sequence shown here is derived from an EMBL/GenBank/DDBJ whole genome shotgun (WGS) entry which is preliminary data.</text>
</comment>
<name>A0A4Q7KLC5_9PSEU</name>
<protein>
    <submittedName>
        <fullName evidence="2">Uncharacterized protein DUF4333</fullName>
    </submittedName>
</protein>
<sequence length="113" mass="12432">MADKRDFARLAVAFSSLVVAVCAVVVTIKVMNTDPVPIKQQRVLDQDALERQIANHVSGPKPREEPRVSCPVSVVVEPKTRFSCRVWVGSNQKTVYVMVHNDQGELSVSTSPS</sequence>
<reference evidence="2 3" key="1">
    <citation type="submission" date="2019-02" db="EMBL/GenBank/DDBJ databases">
        <title>Genomic Encyclopedia of Type Strains, Phase IV (KMG-IV): sequencing the most valuable type-strain genomes for metagenomic binning, comparative biology and taxonomic classification.</title>
        <authorList>
            <person name="Goeker M."/>
        </authorList>
    </citation>
    <scope>NUCLEOTIDE SEQUENCE [LARGE SCALE GENOMIC DNA]</scope>
    <source>
        <strain evidence="2 3">DSM 101727</strain>
    </source>
</reference>
<evidence type="ECO:0000259" key="1">
    <source>
        <dbReference type="Pfam" id="PF14230"/>
    </source>
</evidence>
<gene>
    <name evidence="2" type="ORF">EV193_10523</name>
</gene>
<accession>A0A4Q7KLC5</accession>
<dbReference type="AlphaFoldDB" id="A0A4Q7KLC5"/>
<dbReference type="InterPro" id="IPR025637">
    <property type="entry name" value="DUF4333"/>
</dbReference>